<proteinExistence type="predicted"/>
<dbReference type="AlphaFoldDB" id="A0A426XYH5"/>
<feature type="region of interest" description="Disordered" evidence="1">
    <location>
        <begin position="1"/>
        <end position="93"/>
    </location>
</feature>
<gene>
    <name evidence="2" type="ORF">B296_00054672</name>
</gene>
<dbReference type="EMBL" id="AMZH03016419">
    <property type="protein sequence ID" value="RRT44514.1"/>
    <property type="molecule type" value="Genomic_DNA"/>
</dbReference>
<evidence type="ECO:0000313" key="2">
    <source>
        <dbReference type="EMBL" id="RRT44514.1"/>
    </source>
</evidence>
<feature type="compositionally biased region" description="Basic and acidic residues" evidence="1">
    <location>
        <begin position="8"/>
        <end position="20"/>
    </location>
</feature>
<sequence length="105" mass="12160">MSEISHSVFKDKRSDRRYPREPLSPNPDRRLRRHRKQHERTPNKNKRRNGGIQTGDWGDITYMATTAEPEQETPTQELPHGSPPLGVHPESCRGLFKEAYSTPRA</sequence>
<evidence type="ECO:0000256" key="1">
    <source>
        <dbReference type="SAM" id="MobiDB-lite"/>
    </source>
</evidence>
<name>A0A426XYH5_ENSVE</name>
<accession>A0A426XYH5</accession>
<evidence type="ECO:0000313" key="3">
    <source>
        <dbReference type="Proteomes" id="UP000287651"/>
    </source>
</evidence>
<organism evidence="2 3">
    <name type="scientific">Ensete ventricosum</name>
    <name type="common">Abyssinian banana</name>
    <name type="synonym">Musa ensete</name>
    <dbReference type="NCBI Taxonomy" id="4639"/>
    <lineage>
        <taxon>Eukaryota</taxon>
        <taxon>Viridiplantae</taxon>
        <taxon>Streptophyta</taxon>
        <taxon>Embryophyta</taxon>
        <taxon>Tracheophyta</taxon>
        <taxon>Spermatophyta</taxon>
        <taxon>Magnoliopsida</taxon>
        <taxon>Liliopsida</taxon>
        <taxon>Zingiberales</taxon>
        <taxon>Musaceae</taxon>
        <taxon>Ensete</taxon>
    </lineage>
</organism>
<feature type="compositionally biased region" description="Basic residues" evidence="1">
    <location>
        <begin position="30"/>
        <end position="49"/>
    </location>
</feature>
<protein>
    <submittedName>
        <fullName evidence="2">Uncharacterized protein</fullName>
    </submittedName>
</protein>
<feature type="compositionally biased region" description="Low complexity" evidence="1">
    <location>
        <begin position="64"/>
        <end position="77"/>
    </location>
</feature>
<dbReference type="Proteomes" id="UP000287651">
    <property type="component" value="Unassembled WGS sequence"/>
</dbReference>
<reference evidence="2 3" key="1">
    <citation type="journal article" date="2014" name="Agronomy (Basel)">
        <title>A Draft Genome Sequence for Ensete ventricosum, the Drought-Tolerant Tree Against Hunger.</title>
        <authorList>
            <person name="Harrison J."/>
            <person name="Moore K.A."/>
            <person name="Paszkiewicz K."/>
            <person name="Jones T."/>
            <person name="Grant M."/>
            <person name="Ambacheew D."/>
            <person name="Muzemil S."/>
            <person name="Studholme D.J."/>
        </authorList>
    </citation>
    <scope>NUCLEOTIDE SEQUENCE [LARGE SCALE GENOMIC DNA]</scope>
</reference>
<comment type="caution">
    <text evidence="2">The sequence shown here is derived from an EMBL/GenBank/DDBJ whole genome shotgun (WGS) entry which is preliminary data.</text>
</comment>